<evidence type="ECO:0000259" key="5">
    <source>
        <dbReference type="PROSITE" id="PS01124"/>
    </source>
</evidence>
<dbReference type="PROSITE" id="PS01124">
    <property type="entry name" value="HTH_ARAC_FAMILY_2"/>
    <property type="match status" value="1"/>
</dbReference>
<organism evidence="6 7">
    <name type="scientific">Sandaracinomonas limnophila</name>
    <dbReference type="NCBI Taxonomy" id="1862386"/>
    <lineage>
        <taxon>Bacteria</taxon>
        <taxon>Pseudomonadati</taxon>
        <taxon>Bacteroidota</taxon>
        <taxon>Cytophagia</taxon>
        <taxon>Cytophagales</taxon>
        <taxon>Flectobacillaceae</taxon>
        <taxon>Sandaracinomonas</taxon>
    </lineage>
</organism>
<dbReference type="SUPFAM" id="SSF46689">
    <property type="entry name" value="Homeodomain-like"/>
    <property type="match status" value="1"/>
</dbReference>
<feature type="transmembrane region" description="Helical" evidence="4">
    <location>
        <begin position="226"/>
        <end position="250"/>
    </location>
</feature>
<dbReference type="InterPro" id="IPR020449">
    <property type="entry name" value="Tscrpt_reg_AraC-type_HTH"/>
</dbReference>
<accession>A0A437PUQ2</accession>
<sequence>MFYISYLGLLIAFILFLYRNKELSTNYTLAFFYLFNSIFGIVHNVLFSSSNPTAIAIFTNHFMPFYFLVGPSLFYFIKRTYISDKKTIYDYLHGIPFWLVFINVSPYIFSPWAEKIEYANQILHHSNNQYEVKFLFMSSIWQSVLRPFINIVYGIVCFYIYLLHYDKRIFKVNKMNDAFCWWVGVFLFIFILANLSSFLLVSNLILQDKIHLNLFNVLPLDIIQSLVVFAFFFQNLVILFIPFILFGSYFKSDYIIENKLENALKNAENTNLEKEDLGILNEEKINEISQGIAIVQQNNDCISNDFSLSKMALEIGVPYHVLTVYFSKYLKISFPEWKNRQRIEFVQKKLKEGLADNVTLESIGEMAGFNSRSSFIKVFKKYTGITPSQYLKK</sequence>
<dbReference type="PANTHER" id="PTHR43280:SF2">
    <property type="entry name" value="HTH-TYPE TRANSCRIPTIONAL REGULATOR EXSA"/>
    <property type="match status" value="1"/>
</dbReference>
<keyword evidence="2" id="KW-0238">DNA-binding</keyword>
<dbReference type="InterPro" id="IPR009057">
    <property type="entry name" value="Homeodomain-like_sf"/>
</dbReference>
<feature type="transmembrane region" description="Helical" evidence="4">
    <location>
        <begin position="53"/>
        <end position="76"/>
    </location>
</feature>
<comment type="caution">
    <text evidence="6">The sequence shown here is derived from an EMBL/GenBank/DDBJ whole genome shotgun (WGS) entry which is preliminary data.</text>
</comment>
<feature type="domain" description="HTH araC/xylS-type" evidence="5">
    <location>
        <begin position="292"/>
        <end position="393"/>
    </location>
</feature>
<evidence type="ECO:0000256" key="4">
    <source>
        <dbReference type="SAM" id="Phobius"/>
    </source>
</evidence>
<feature type="transmembrane region" description="Helical" evidence="4">
    <location>
        <begin position="88"/>
        <end position="109"/>
    </location>
</feature>
<evidence type="ECO:0000256" key="2">
    <source>
        <dbReference type="ARBA" id="ARBA00023125"/>
    </source>
</evidence>
<keyword evidence="1" id="KW-0805">Transcription regulation</keyword>
<feature type="transmembrane region" description="Helical" evidence="4">
    <location>
        <begin position="144"/>
        <end position="163"/>
    </location>
</feature>
<feature type="transmembrane region" description="Helical" evidence="4">
    <location>
        <begin position="28"/>
        <end position="47"/>
    </location>
</feature>
<reference evidence="6 7" key="1">
    <citation type="submission" date="2019-01" db="EMBL/GenBank/DDBJ databases">
        <authorList>
            <person name="Chen W.-M."/>
        </authorList>
    </citation>
    <scope>NUCLEOTIDE SEQUENCE [LARGE SCALE GENOMIC DNA]</scope>
    <source>
        <strain evidence="6 7">FSY-15</strain>
    </source>
</reference>
<feature type="transmembrane region" description="Helical" evidence="4">
    <location>
        <begin position="6"/>
        <end position="21"/>
    </location>
</feature>
<dbReference type="RefSeq" id="WP_127803365.1">
    <property type="nucleotide sequence ID" value="NZ_SACY01000002.1"/>
</dbReference>
<feature type="transmembrane region" description="Helical" evidence="4">
    <location>
        <begin position="179"/>
        <end position="206"/>
    </location>
</feature>
<dbReference type="Gene3D" id="1.10.10.60">
    <property type="entry name" value="Homeodomain-like"/>
    <property type="match status" value="1"/>
</dbReference>
<keyword evidence="4" id="KW-1133">Transmembrane helix</keyword>
<gene>
    <name evidence="6" type="ORF">EOJ36_06050</name>
</gene>
<keyword evidence="4" id="KW-0472">Membrane</keyword>
<dbReference type="InterPro" id="IPR018062">
    <property type="entry name" value="HTH_AraC-typ_CS"/>
</dbReference>
<dbReference type="GO" id="GO:0003700">
    <property type="term" value="F:DNA-binding transcription factor activity"/>
    <property type="evidence" value="ECO:0007669"/>
    <property type="project" value="InterPro"/>
</dbReference>
<dbReference type="Proteomes" id="UP000282832">
    <property type="component" value="Unassembled WGS sequence"/>
</dbReference>
<evidence type="ECO:0000313" key="6">
    <source>
        <dbReference type="EMBL" id="RVU25975.1"/>
    </source>
</evidence>
<dbReference type="PANTHER" id="PTHR43280">
    <property type="entry name" value="ARAC-FAMILY TRANSCRIPTIONAL REGULATOR"/>
    <property type="match status" value="1"/>
</dbReference>
<keyword evidence="7" id="KW-1185">Reference proteome</keyword>
<keyword evidence="3" id="KW-0804">Transcription</keyword>
<name>A0A437PUQ2_9BACT</name>
<dbReference type="SMART" id="SM00342">
    <property type="entry name" value="HTH_ARAC"/>
    <property type="match status" value="1"/>
</dbReference>
<dbReference type="PROSITE" id="PS00041">
    <property type="entry name" value="HTH_ARAC_FAMILY_1"/>
    <property type="match status" value="1"/>
</dbReference>
<dbReference type="PRINTS" id="PR00032">
    <property type="entry name" value="HTHARAC"/>
</dbReference>
<keyword evidence="4" id="KW-0812">Transmembrane</keyword>
<proteinExistence type="predicted"/>
<protein>
    <submittedName>
        <fullName evidence="6">AraC family transcriptional regulator</fullName>
    </submittedName>
</protein>
<evidence type="ECO:0000313" key="7">
    <source>
        <dbReference type="Proteomes" id="UP000282832"/>
    </source>
</evidence>
<dbReference type="InterPro" id="IPR018060">
    <property type="entry name" value="HTH_AraC"/>
</dbReference>
<evidence type="ECO:0000256" key="1">
    <source>
        <dbReference type="ARBA" id="ARBA00023015"/>
    </source>
</evidence>
<dbReference type="EMBL" id="SACY01000002">
    <property type="protein sequence ID" value="RVU25975.1"/>
    <property type="molecule type" value="Genomic_DNA"/>
</dbReference>
<dbReference type="GO" id="GO:0043565">
    <property type="term" value="F:sequence-specific DNA binding"/>
    <property type="evidence" value="ECO:0007669"/>
    <property type="project" value="InterPro"/>
</dbReference>
<evidence type="ECO:0000256" key="3">
    <source>
        <dbReference type="ARBA" id="ARBA00023163"/>
    </source>
</evidence>
<dbReference type="OrthoDB" id="5492415at2"/>
<dbReference type="Pfam" id="PF00165">
    <property type="entry name" value="HTH_AraC"/>
    <property type="match status" value="1"/>
</dbReference>
<dbReference type="AlphaFoldDB" id="A0A437PUQ2"/>